<keyword evidence="3" id="KW-1185">Reference proteome</keyword>
<organism evidence="2 3">
    <name type="scientific">Plutella xylostella</name>
    <name type="common">Diamondback moth</name>
    <name type="synonym">Plutella maculipennis</name>
    <dbReference type="NCBI Taxonomy" id="51655"/>
    <lineage>
        <taxon>Eukaryota</taxon>
        <taxon>Metazoa</taxon>
        <taxon>Ecdysozoa</taxon>
        <taxon>Arthropoda</taxon>
        <taxon>Hexapoda</taxon>
        <taxon>Insecta</taxon>
        <taxon>Pterygota</taxon>
        <taxon>Neoptera</taxon>
        <taxon>Endopterygota</taxon>
        <taxon>Lepidoptera</taxon>
        <taxon>Glossata</taxon>
        <taxon>Ditrysia</taxon>
        <taxon>Yponomeutoidea</taxon>
        <taxon>Plutellidae</taxon>
        <taxon>Plutella</taxon>
    </lineage>
</organism>
<protein>
    <submittedName>
        <fullName evidence="2">Uncharacterized protein</fullName>
    </submittedName>
</protein>
<comment type="caution">
    <text evidence="2">The sequence shown here is derived from an EMBL/GenBank/DDBJ whole genome shotgun (WGS) entry which is preliminary data.</text>
</comment>
<keyword evidence="1" id="KW-0812">Transmembrane</keyword>
<dbReference type="Proteomes" id="UP000823941">
    <property type="component" value="Chromosome 11"/>
</dbReference>
<feature type="transmembrane region" description="Helical" evidence="1">
    <location>
        <begin position="64"/>
        <end position="86"/>
    </location>
</feature>
<keyword evidence="1" id="KW-1133">Transmembrane helix</keyword>
<evidence type="ECO:0000256" key="1">
    <source>
        <dbReference type="SAM" id="Phobius"/>
    </source>
</evidence>
<proteinExistence type="predicted"/>
<name>A0ABQ7QNH0_PLUXY</name>
<reference evidence="2 3" key="1">
    <citation type="submission" date="2021-06" db="EMBL/GenBank/DDBJ databases">
        <title>A haploid diamondback moth (Plutella xylostella L.) genome assembly resolves 31 chromosomes and identifies a diamide resistance mutation.</title>
        <authorList>
            <person name="Ward C.M."/>
            <person name="Perry K.D."/>
            <person name="Baker G."/>
            <person name="Powis K."/>
            <person name="Heckel D.G."/>
            <person name="Baxter S.W."/>
        </authorList>
    </citation>
    <scope>NUCLEOTIDE SEQUENCE [LARGE SCALE GENOMIC DNA]</scope>
    <source>
        <strain evidence="2 3">LV</strain>
        <tissue evidence="2">Single pupa</tissue>
    </source>
</reference>
<gene>
    <name evidence="2" type="ORF">JYU34_007957</name>
</gene>
<dbReference type="EMBL" id="JAHIBW010000011">
    <property type="protein sequence ID" value="KAG7306588.1"/>
    <property type="molecule type" value="Genomic_DNA"/>
</dbReference>
<keyword evidence="1" id="KW-0472">Membrane</keyword>
<accession>A0ABQ7QNH0</accession>
<evidence type="ECO:0000313" key="2">
    <source>
        <dbReference type="EMBL" id="KAG7306588.1"/>
    </source>
</evidence>
<sequence>MDALEMEPIGKYKADRNGSAKAAAWRNMVDADLDDVAFLADSDKAREARSLRSAPVAVCSQRRALCLAAVVFSTLFAIALLLVYAAPSPGMYEARSAPLRWRCARSGARCASPRSCSPRCLLSRCCWCTLLLHPTVPACRTTL</sequence>
<evidence type="ECO:0000313" key="3">
    <source>
        <dbReference type="Proteomes" id="UP000823941"/>
    </source>
</evidence>